<feature type="disulfide bond" evidence="8">
    <location>
        <begin position="1143"/>
        <end position="1152"/>
    </location>
</feature>
<accession>A0A814QJK7</accession>
<feature type="disulfide bond" evidence="9">
    <location>
        <begin position="148"/>
        <end position="163"/>
    </location>
</feature>
<dbReference type="InterPro" id="IPR000742">
    <property type="entry name" value="EGF"/>
</dbReference>
<keyword evidence="2" id="KW-0812">Transmembrane</keyword>
<dbReference type="GO" id="GO:0005886">
    <property type="term" value="C:plasma membrane"/>
    <property type="evidence" value="ECO:0007669"/>
    <property type="project" value="TreeGrafter"/>
</dbReference>
<organism evidence="11 13">
    <name type="scientific">Adineta steineri</name>
    <dbReference type="NCBI Taxonomy" id="433720"/>
    <lineage>
        <taxon>Eukaryota</taxon>
        <taxon>Metazoa</taxon>
        <taxon>Spiralia</taxon>
        <taxon>Gnathifera</taxon>
        <taxon>Rotifera</taxon>
        <taxon>Eurotatoria</taxon>
        <taxon>Bdelloidea</taxon>
        <taxon>Adinetida</taxon>
        <taxon>Adinetidae</taxon>
        <taxon>Adineta</taxon>
    </lineage>
</organism>
<dbReference type="PROSITE" id="PS50068">
    <property type="entry name" value="LDLRA_2"/>
    <property type="match status" value="4"/>
</dbReference>
<dbReference type="PANTHER" id="PTHR24270:SF62">
    <property type="entry name" value="LOW-DENSITY LIPOPROTEIN RECEPTOR-RELATED PROTEIN 2"/>
    <property type="match status" value="1"/>
</dbReference>
<feature type="domain" description="EGF-like" evidence="10">
    <location>
        <begin position="1027"/>
        <end position="1067"/>
    </location>
</feature>
<dbReference type="Proteomes" id="UP000663881">
    <property type="component" value="Unassembled WGS sequence"/>
</dbReference>
<dbReference type="CDD" id="cd00112">
    <property type="entry name" value="LDLa"/>
    <property type="match status" value="2"/>
</dbReference>
<dbReference type="Proteomes" id="UP000663891">
    <property type="component" value="Unassembled WGS sequence"/>
</dbReference>
<keyword evidence="7" id="KW-0325">Glycoprotein</keyword>
<keyword evidence="6 8" id="KW-1015">Disulfide bond</keyword>
<keyword evidence="4" id="KW-1133">Transmembrane helix</keyword>
<reference evidence="11" key="1">
    <citation type="submission" date="2021-02" db="EMBL/GenBank/DDBJ databases">
        <authorList>
            <person name="Nowell W R."/>
        </authorList>
    </citation>
    <scope>NUCLEOTIDE SEQUENCE</scope>
</reference>
<dbReference type="SUPFAM" id="SSF57196">
    <property type="entry name" value="EGF/Laminin"/>
    <property type="match status" value="1"/>
</dbReference>
<dbReference type="GO" id="GO:0016192">
    <property type="term" value="P:vesicle-mediated transport"/>
    <property type="evidence" value="ECO:0007669"/>
    <property type="project" value="UniProtKB-ARBA"/>
</dbReference>
<dbReference type="FunFam" id="4.10.400.10:FF:000065">
    <property type="entry name" value="Transmembrane protease serine 7"/>
    <property type="match status" value="1"/>
</dbReference>
<dbReference type="EMBL" id="CAJOAY010000290">
    <property type="protein sequence ID" value="CAF3618621.1"/>
    <property type="molecule type" value="Genomic_DNA"/>
</dbReference>
<keyword evidence="5" id="KW-0472">Membrane</keyword>
<sequence length="1392" mass="160887">MIVDDAPYCRRSDSPISLRRKNNESSCQFGGKSWSFAELHRHNRTPSQIIHNFRSSIEKAEEYFFYVSGHGNASFLCECKSRSFGKNCEYQLYSMAGGTRPIFSEARRMQNVLKRDSRFRMHVYQKNPCYTTLICDHGLICLDWRDICDGRQQCMNGLDEETCDLLEFNECDKDEYRCSNGMCIPDSYFLDGEYDCMDDSDEQQPFNHSGCAYQPDPFNCDDHACSVSEWSCGDGQCIKERNRYEWQESTIPSSQCYSMREYMFMCELSEQYKLWTMVNGTCYHSSVAPLMNISYKQEIMADQTTHEYCLFLVKCILSDNAGKDCRCKNQDCRQYLNGSCSSTIQYPSKGLLTPYLIAHYNITRNWAVKKRPDYYTLSGSIRCRGYEAYSDIHRSIWLENTTDLRHIALDRAFCRHKSISKNTTGPRFHSFCYANVSKTLENKLSYAFFDVCEQCISQYRINDGFKDCVSGEDELREQIDTCTSHVRDYRYRCPFGPATCLTVQALGDSITSCNQDEDEFILGSGQSLSLIKCLEFEDEDCLFLREYISNSRNNSGGNNQISEKAKLPFRSYCNTFWDLQDRTDESLELCQSWRCPQNEFQCRSGHCISQEYVCDGEWDCFDASDELFDINHLSIHNQKVNLTEKRTVCATNTSNKIQAFSALCNIPTEYPCLLVNFTKQSDIFVTRPCININQIGDNTIDCLGGLDERNTLKHCNGLKQLGHSFQCRSNPDMCFDEQNLCTNVDQCPDISPLCEQYIDYCSHSKDFVCINGTCAKNGRCNGNIDCEYGEDEYWCNPQSNSRSYRLLKQQNQFRNIRLGELRMYPLSNGVTNITTIGKAKSIVKRNTPVNVPNNIVPMICNRGVAVLEYTNKIVCFCPPTYYGQYCEYHSDRVTIYTHLNVSHSRFAEITIDSNITIKLLALLVYKNEILHNRQFHFRSVDNFQRIIKKRCHLIYSREKNLLQAKIRRRSNRTSITNHTPYYLRYEAYELTANSSIHLVGVWQYPIYFDFLPSFRIAKALRFHDNLSHSLCHQNSCNSSNAECHILQNDPGKFICLCKPKYSGKNCSILDEYCAKNFCHSKSLCKPTYLGKTAGTRLPYCLCPLNMYGSRCGLVLDQCWNNPCKNNGTCYSSTSDLNKTKCACNERYYGDKCESKMKDIDIKISPNNVSGIFVIQYLDINFKTLDLILKHQVVNKQLSKRLRYEYAGNWAPDIILLRNPSVPITITNIQTALETNEVKVSAENESTHPVRLNIDDIDQRIGWYMKAKVRWNFFRTIIHENIELICGPAITILPQLFCLPQIIISNVIICRDFSPVAIRCPFIISFLISFAPQMFSFLIYVRSSTVYSAHFYLTSIGKKVTSYWKFCHRRTKEQLNHSETSPYVLSNALQLRE</sequence>
<evidence type="ECO:0000256" key="6">
    <source>
        <dbReference type="ARBA" id="ARBA00023157"/>
    </source>
</evidence>
<dbReference type="InterPro" id="IPR002172">
    <property type="entry name" value="LDrepeatLR_classA_rpt"/>
</dbReference>
<dbReference type="PANTHER" id="PTHR24270">
    <property type="entry name" value="LOW-DENSITY LIPOPROTEIN RECEPTOR-RELATED"/>
    <property type="match status" value="1"/>
</dbReference>
<keyword evidence="3" id="KW-0677">Repeat</keyword>
<evidence type="ECO:0000256" key="5">
    <source>
        <dbReference type="ARBA" id="ARBA00023136"/>
    </source>
</evidence>
<evidence type="ECO:0000313" key="13">
    <source>
        <dbReference type="Proteomes" id="UP000663891"/>
    </source>
</evidence>
<evidence type="ECO:0000256" key="8">
    <source>
        <dbReference type="PROSITE-ProRule" id="PRU00076"/>
    </source>
</evidence>
<dbReference type="InterPro" id="IPR050685">
    <property type="entry name" value="LDLR"/>
</dbReference>
<dbReference type="Gene3D" id="4.10.400.10">
    <property type="entry name" value="Low-density Lipoprotein Receptor"/>
    <property type="match status" value="2"/>
</dbReference>
<dbReference type="PROSITE" id="PS00022">
    <property type="entry name" value="EGF_1"/>
    <property type="match status" value="3"/>
</dbReference>
<feature type="domain" description="EGF-like" evidence="10">
    <location>
        <begin position="1114"/>
        <end position="1153"/>
    </location>
</feature>
<dbReference type="OrthoDB" id="9990982at2759"/>
<feature type="disulfide bond" evidence="9">
    <location>
        <begin position="595"/>
        <end position="607"/>
    </location>
</feature>
<dbReference type="Gene3D" id="2.10.25.10">
    <property type="entry name" value="Laminin"/>
    <property type="match status" value="2"/>
</dbReference>
<comment type="caution">
    <text evidence="8">Lacks conserved residue(s) required for the propagation of feature annotation.</text>
</comment>
<evidence type="ECO:0000313" key="11">
    <source>
        <dbReference type="EMBL" id="CAF1120558.1"/>
    </source>
</evidence>
<feature type="disulfide bond" evidence="9">
    <location>
        <begin position="602"/>
        <end position="620"/>
    </location>
</feature>
<evidence type="ECO:0000256" key="3">
    <source>
        <dbReference type="ARBA" id="ARBA00022737"/>
    </source>
</evidence>
<feature type="disulfide bond" evidence="9">
    <location>
        <begin position="178"/>
        <end position="196"/>
    </location>
</feature>
<proteinExistence type="predicted"/>
<feature type="disulfide bond" evidence="8">
    <location>
        <begin position="1057"/>
        <end position="1066"/>
    </location>
</feature>
<dbReference type="SMART" id="SM00192">
    <property type="entry name" value="LDLa"/>
    <property type="match status" value="5"/>
</dbReference>
<feature type="disulfide bond" evidence="9">
    <location>
        <begin position="129"/>
        <end position="141"/>
    </location>
</feature>
<comment type="caution">
    <text evidence="11">The sequence shown here is derived from an EMBL/GenBank/DDBJ whole genome shotgun (WGS) entry which is preliminary data.</text>
</comment>
<evidence type="ECO:0000256" key="1">
    <source>
        <dbReference type="ARBA" id="ARBA00004167"/>
    </source>
</evidence>
<dbReference type="SUPFAM" id="SSF57424">
    <property type="entry name" value="LDL receptor-like module"/>
    <property type="match status" value="2"/>
</dbReference>
<evidence type="ECO:0000259" key="10">
    <source>
        <dbReference type="PROSITE" id="PS50026"/>
    </source>
</evidence>
<dbReference type="PRINTS" id="PR00261">
    <property type="entry name" value="LDLRECEPTOR"/>
</dbReference>
<dbReference type="SMART" id="SM00181">
    <property type="entry name" value="EGF"/>
    <property type="match status" value="3"/>
</dbReference>
<dbReference type="InterPro" id="IPR036055">
    <property type="entry name" value="LDL_receptor-like_sf"/>
</dbReference>
<protein>
    <recommendedName>
        <fullName evidence="10">EGF-like domain-containing protein</fullName>
    </recommendedName>
</protein>
<evidence type="ECO:0000256" key="4">
    <source>
        <dbReference type="ARBA" id="ARBA00022989"/>
    </source>
</evidence>
<evidence type="ECO:0000256" key="2">
    <source>
        <dbReference type="ARBA" id="ARBA00022692"/>
    </source>
</evidence>
<dbReference type="PROSITE" id="PS50026">
    <property type="entry name" value="EGF_3"/>
    <property type="match status" value="2"/>
</dbReference>
<dbReference type="Pfam" id="PF00057">
    <property type="entry name" value="Ldl_recept_a"/>
    <property type="match status" value="2"/>
</dbReference>
<dbReference type="EMBL" id="CAJNON010000225">
    <property type="protein sequence ID" value="CAF1120558.1"/>
    <property type="molecule type" value="Genomic_DNA"/>
</dbReference>
<evidence type="ECO:0000313" key="12">
    <source>
        <dbReference type="EMBL" id="CAF3618621.1"/>
    </source>
</evidence>
<feature type="disulfide bond" evidence="9">
    <location>
        <begin position="171"/>
        <end position="183"/>
    </location>
</feature>
<feature type="disulfide bond" evidence="9">
    <location>
        <begin position="780"/>
        <end position="795"/>
    </location>
</feature>
<gene>
    <name evidence="12" type="ORF">OKA104_LOCUS7501</name>
    <name evidence="11" type="ORF">VCS650_LOCUS21166</name>
</gene>
<evidence type="ECO:0000256" key="7">
    <source>
        <dbReference type="ARBA" id="ARBA00023180"/>
    </source>
</evidence>
<evidence type="ECO:0000256" key="9">
    <source>
        <dbReference type="PROSITE-ProRule" id="PRU00124"/>
    </source>
</evidence>
<comment type="subcellular location">
    <subcellularLocation>
        <location evidence="1">Membrane</location>
        <topology evidence="1">Single-pass membrane protein</topology>
    </subcellularLocation>
</comment>
<name>A0A814QJK7_9BILA</name>
<keyword evidence="8" id="KW-0245">EGF-like domain</keyword>